<dbReference type="InterPro" id="IPR019931">
    <property type="entry name" value="LPXTG_anchor"/>
</dbReference>
<evidence type="ECO:0000256" key="6">
    <source>
        <dbReference type="SAM" id="Phobius"/>
    </source>
</evidence>
<keyword evidence="10" id="KW-1185">Reference proteome</keyword>
<feature type="region of interest" description="Disordered" evidence="5">
    <location>
        <begin position="30"/>
        <end position="102"/>
    </location>
</feature>
<feature type="transmembrane region" description="Helical" evidence="6">
    <location>
        <begin position="299"/>
        <end position="319"/>
    </location>
</feature>
<accession>A0ABW1EZD7</accession>
<dbReference type="RefSeq" id="WP_313764903.1">
    <property type="nucleotide sequence ID" value="NZ_BAAAVH010000051.1"/>
</dbReference>
<dbReference type="NCBIfam" id="NF041528">
    <property type="entry name" value="strep_LAETG"/>
    <property type="match status" value="1"/>
</dbReference>
<evidence type="ECO:0000256" key="7">
    <source>
        <dbReference type="SAM" id="SignalP"/>
    </source>
</evidence>
<keyword evidence="1" id="KW-0134">Cell wall</keyword>
<evidence type="ECO:0000256" key="4">
    <source>
        <dbReference type="ARBA" id="ARBA00023088"/>
    </source>
</evidence>
<keyword evidence="6" id="KW-0812">Transmembrane</keyword>
<keyword evidence="6" id="KW-0472">Membrane</keyword>
<evidence type="ECO:0000256" key="1">
    <source>
        <dbReference type="ARBA" id="ARBA00022512"/>
    </source>
</evidence>
<dbReference type="Proteomes" id="UP001596067">
    <property type="component" value="Unassembled WGS sequence"/>
</dbReference>
<feature type="compositionally biased region" description="Low complexity" evidence="5">
    <location>
        <begin position="30"/>
        <end position="100"/>
    </location>
</feature>
<sequence>MRTSRLLAASSLLALSLGATVGTATAGAAAVSPTPTATSSATATPSGTPSATPSATGSASPSASATAKPTTASPSASASATTAKPTVRPTVPVPSPSVGGNCPGGFRETEIKATGSGLAGTTLVKGGPAQELSVTFENTSPVDLEKFNAFLFATDIAEEGAAAPTTSIKEAFTVEAKLPGADWKAVEQSNPSYMLVNLGDFKIAKGAKLTLQVRIKATGKARSADYFAELRGTSETIPSKNVPGSTLTNGCHEYFGDHRVDDLFKVSDAAPSTTAKASASTSPAAGPHLAETGSSSNTLPIAVGGAAVLAAGAGTLVVLRRRKAGSHS</sequence>
<keyword evidence="3 7" id="KW-0732">Signal</keyword>
<dbReference type="PROSITE" id="PS50847">
    <property type="entry name" value="GRAM_POS_ANCHORING"/>
    <property type="match status" value="1"/>
</dbReference>
<protein>
    <submittedName>
        <fullName evidence="9">LAETG motif-containing sortase-dependent surface protein</fullName>
    </submittedName>
</protein>
<keyword evidence="2" id="KW-0964">Secreted</keyword>
<organism evidence="9 10">
    <name type="scientific">Kitasatospora aburaviensis</name>
    <dbReference type="NCBI Taxonomy" id="67265"/>
    <lineage>
        <taxon>Bacteria</taxon>
        <taxon>Bacillati</taxon>
        <taxon>Actinomycetota</taxon>
        <taxon>Actinomycetes</taxon>
        <taxon>Kitasatosporales</taxon>
        <taxon>Streptomycetaceae</taxon>
        <taxon>Kitasatospora</taxon>
    </lineage>
</organism>
<feature type="chain" id="PRO_5046124973" evidence="7">
    <location>
        <begin position="27"/>
        <end position="328"/>
    </location>
</feature>
<reference evidence="10" key="1">
    <citation type="journal article" date="2019" name="Int. J. Syst. Evol. Microbiol.">
        <title>The Global Catalogue of Microorganisms (GCM) 10K type strain sequencing project: providing services to taxonomists for standard genome sequencing and annotation.</title>
        <authorList>
            <consortium name="The Broad Institute Genomics Platform"/>
            <consortium name="The Broad Institute Genome Sequencing Center for Infectious Disease"/>
            <person name="Wu L."/>
            <person name="Ma J."/>
        </authorList>
    </citation>
    <scope>NUCLEOTIDE SEQUENCE [LARGE SCALE GENOMIC DNA]</scope>
    <source>
        <strain evidence="10">CGMCC 4.1469</strain>
    </source>
</reference>
<gene>
    <name evidence="9" type="ORF">ACFP0N_18635</name>
</gene>
<proteinExistence type="predicted"/>
<evidence type="ECO:0000256" key="2">
    <source>
        <dbReference type="ARBA" id="ARBA00022525"/>
    </source>
</evidence>
<name>A0ABW1EZD7_9ACTN</name>
<dbReference type="EMBL" id="JBHSOD010000022">
    <property type="protein sequence ID" value="MFC5886990.1"/>
    <property type="molecule type" value="Genomic_DNA"/>
</dbReference>
<evidence type="ECO:0000256" key="3">
    <source>
        <dbReference type="ARBA" id="ARBA00022729"/>
    </source>
</evidence>
<comment type="caution">
    <text evidence="9">The sequence shown here is derived from an EMBL/GenBank/DDBJ whole genome shotgun (WGS) entry which is preliminary data.</text>
</comment>
<evidence type="ECO:0000259" key="8">
    <source>
        <dbReference type="PROSITE" id="PS50847"/>
    </source>
</evidence>
<evidence type="ECO:0000313" key="10">
    <source>
        <dbReference type="Proteomes" id="UP001596067"/>
    </source>
</evidence>
<keyword evidence="4" id="KW-0572">Peptidoglycan-anchor</keyword>
<evidence type="ECO:0000313" key="9">
    <source>
        <dbReference type="EMBL" id="MFC5886990.1"/>
    </source>
</evidence>
<dbReference type="NCBIfam" id="TIGR01167">
    <property type="entry name" value="LPXTG_anchor"/>
    <property type="match status" value="1"/>
</dbReference>
<feature type="domain" description="Gram-positive cocci surface proteins LPxTG" evidence="8">
    <location>
        <begin position="289"/>
        <end position="328"/>
    </location>
</feature>
<keyword evidence="6" id="KW-1133">Transmembrane helix</keyword>
<evidence type="ECO:0000256" key="5">
    <source>
        <dbReference type="SAM" id="MobiDB-lite"/>
    </source>
</evidence>
<feature type="signal peptide" evidence="7">
    <location>
        <begin position="1"/>
        <end position="26"/>
    </location>
</feature>